<feature type="region of interest" description="Disordered" evidence="1">
    <location>
        <begin position="1"/>
        <end position="116"/>
    </location>
</feature>
<evidence type="ECO:0000256" key="1">
    <source>
        <dbReference type="SAM" id="MobiDB-lite"/>
    </source>
</evidence>
<dbReference type="Proteomes" id="UP000232875">
    <property type="component" value="Unassembled WGS sequence"/>
</dbReference>
<feature type="compositionally biased region" description="Basic and acidic residues" evidence="1">
    <location>
        <begin position="26"/>
        <end position="39"/>
    </location>
</feature>
<feature type="compositionally biased region" description="Basic and acidic residues" evidence="1">
    <location>
        <begin position="67"/>
        <end position="84"/>
    </location>
</feature>
<evidence type="ECO:0000313" key="2">
    <source>
        <dbReference type="EMBL" id="PKI83042.1"/>
    </source>
</evidence>
<reference evidence="2 3" key="1">
    <citation type="submission" date="2017-10" db="EMBL/GenBank/DDBJ databases">
        <title>A novel species of cold-tolerant Malassezia isolated from bats.</title>
        <authorList>
            <person name="Lorch J.M."/>
            <person name="Palmer J.M."/>
            <person name="Vanderwolf K.J."/>
            <person name="Schmidt K.Z."/>
            <person name="Verant M.L."/>
            <person name="Weller T.J."/>
            <person name="Blehert D.S."/>
        </authorList>
    </citation>
    <scope>NUCLEOTIDE SEQUENCE [LARGE SCALE GENOMIC DNA]</scope>
    <source>
        <strain evidence="2 3">NWHC:44797-103</strain>
    </source>
</reference>
<gene>
    <name evidence="2" type="ORF">MVES_002766</name>
</gene>
<organism evidence="2 3">
    <name type="scientific">Malassezia vespertilionis</name>
    <dbReference type="NCBI Taxonomy" id="2020962"/>
    <lineage>
        <taxon>Eukaryota</taxon>
        <taxon>Fungi</taxon>
        <taxon>Dikarya</taxon>
        <taxon>Basidiomycota</taxon>
        <taxon>Ustilaginomycotina</taxon>
        <taxon>Malasseziomycetes</taxon>
        <taxon>Malasseziales</taxon>
        <taxon>Malasseziaceae</taxon>
        <taxon>Malassezia</taxon>
    </lineage>
</organism>
<protein>
    <submittedName>
        <fullName evidence="2">Uncharacterized protein</fullName>
    </submittedName>
</protein>
<dbReference type="EMBL" id="KZ454992">
    <property type="protein sequence ID" value="PKI83042.1"/>
    <property type="molecule type" value="Genomic_DNA"/>
</dbReference>
<feature type="compositionally biased region" description="Basic and acidic residues" evidence="1">
    <location>
        <begin position="95"/>
        <end position="110"/>
    </location>
</feature>
<proteinExistence type="predicted"/>
<sequence>MPSPRISEMGTPADAPLARHPVSPNADRRTTWDVNGSHDHSRRGAYSSGNAAARPSDMRRSVGPYPKEQHARSLNVHHDSSPERARKRRSLGRVIDGDLDKSSEHSKGPGEKTPTYRSIMQRRGPLAMSKAPNLHLDTYPDQPRTREMLYNHENHQPACSAPPNQLQFGREARLPSPPTMFHARDYDSARIPPFTQYHSSEHEAYRRGSYANGDQEYASTPNRARLFAPQTAVLSSPAYHTSHFGQNFHAMHDQSTRDPNQDCRGNDALESEQGVPLPRSPVANKIQFLSLFSDFFDSLSDSRTLKATLEYQIRSSNTLLQTLQRSSNVFDETVERRIRHESDAMESRFARLEGKVDDAIRRMDEAIASLANESTQNAANNKTVSPEK</sequence>
<dbReference type="OrthoDB" id="2138242at2759"/>
<evidence type="ECO:0000313" key="3">
    <source>
        <dbReference type="Proteomes" id="UP000232875"/>
    </source>
</evidence>
<feature type="region of interest" description="Disordered" evidence="1">
    <location>
        <begin position="253"/>
        <end position="277"/>
    </location>
</feature>
<name>A0A2N1J999_9BASI</name>
<accession>A0A2N1J999</accession>
<dbReference type="AlphaFoldDB" id="A0A2N1J999"/>
<feature type="compositionally biased region" description="Basic and acidic residues" evidence="1">
    <location>
        <begin position="253"/>
        <end position="267"/>
    </location>
</feature>
<keyword evidence="3" id="KW-1185">Reference proteome</keyword>